<keyword evidence="1" id="KW-0472">Membrane</keyword>
<sequence length="169" mass="19310">MTHTKEKVNEKKKENRVQLFALIFLQLLLSIVLYDRVCLHHQWEVLGFVALGAVGLFALIALVRLISVITEKGLNGLQVWPAMALILIWFAIEFAIFATTIYWSVTSRNIFDAMKPIGYELLGFALCLTVSLLYEILHKMDERVDILENQSAFDDTIPNNCAIYQEDMS</sequence>
<evidence type="ECO:0000313" key="2">
    <source>
        <dbReference type="Proteomes" id="UP000887540"/>
    </source>
</evidence>
<dbReference type="Proteomes" id="UP000887540">
    <property type="component" value="Unplaced"/>
</dbReference>
<name>A0A914DSS2_9BILA</name>
<feature type="transmembrane region" description="Helical" evidence="1">
    <location>
        <begin position="79"/>
        <end position="105"/>
    </location>
</feature>
<dbReference type="AlphaFoldDB" id="A0A914DSS2"/>
<dbReference type="WBParaSite" id="ACRNAN_scaffold3915.g23550.t1">
    <property type="protein sequence ID" value="ACRNAN_scaffold3915.g23550.t1"/>
    <property type="gene ID" value="ACRNAN_scaffold3915.g23550"/>
</dbReference>
<evidence type="ECO:0000256" key="1">
    <source>
        <dbReference type="SAM" id="Phobius"/>
    </source>
</evidence>
<reference evidence="3" key="1">
    <citation type="submission" date="2022-11" db="UniProtKB">
        <authorList>
            <consortium name="WormBaseParasite"/>
        </authorList>
    </citation>
    <scope>IDENTIFICATION</scope>
</reference>
<keyword evidence="1" id="KW-0812">Transmembrane</keyword>
<proteinExistence type="predicted"/>
<evidence type="ECO:0000313" key="3">
    <source>
        <dbReference type="WBParaSite" id="ACRNAN_scaffold3915.g23550.t1"/>
    </source>
</evidence>
<feature type="transmembrane region" description="Helical" evidence="1">
    <location>
        <begin position="17"/>
        <end position="34"/>
    </location>
</feature>
<feature type="transmembrane region" description="Helical" evidence="1">
    <location>
        <begin position="46"/>
        <end position="67"/>
    </location>
</feature>
<keyword evidence="1" id="KW-1133">Transmembrane helix</keyword>
<organism evidence="2 3">
    <name type="scientific">Acrobeloides nanus</name>
    <dbReference type="NCBI Taxonomy" id="290746"/>
    <lineage>
        <taxon>Eukaryota</taxon>
        <taxon>Metazoa</taxon>
        <taxon>Ecdysozoa</taxon>
        <taxon>Nematoda</taxon>
        <taxon>Chromadorea</taxon>
        <taxon>Rhabditida</taxon>
        <taxon>Tylenchina</taxon>
        <taxon>Cephalobomorpha</taxon>
        <taxon>Cephaloboidea</taxon>
        <taxon>Cephalobidae</taxon>
        <taxon>Acrobeloides</taxon>
    </lineage>
</organism>
<accession>A0A914DSS2</accession>
<keyword evidence="2" id="KW-1185">Reference proteome</keyword>
<feature type="transmembrane region" description="Helical" evidence="1">
    <location>
        <begin position="117"/>
        <end position="137"/>
    </location>
</feature>
<protein>
    <submittedName>
        <fullName evidence="3">Uncharacterized protein</fullName>
    </submittedName>
</protein>